<dbReference type="AlphaFoldDB" id="A0AAD7XX75"/>
<dbReference type="InterPro" id="IPR002455">
    <property type="entry name" value="GPCR3_GABA-B"/>
</dbReference>
<feature type="region of interest" description="Disordered" evidence="9">
    <location>
        <begin position="1041"/>
        <end position="1062"/>
    </location>
</feature>
<reference evidence="12 13" key="1">
    <citation type="submission" date="2023-03" db="EMBL/GenBank/DDBJ databases">
        <title>Genome sequence of Lichtheimia ornata CBS 291.66.</title>
        <authorList>
            <person name="Mohabir J.T."/>
            <person name="Shea T.P."/>
            <person name="Kurbessoian T."/>
            <person name="Berby B."/>
            <person name="Fontaine J."/>
            <person name="Livny J."/>
            <person name="Gnirke A."/>
            <person name="Stajich J.E."/>
            <person name="Cuomo C.A."/>
        </authorList>
    </citation>
    <scope>NUCLEOTIDE SEQUENCE [LARGE SCALE GENOMIC DNA]</scope>
    <source>
        <strain evidence="12">CBS 291.66</strain>
    </source>
</reference>
<feature type="transmembrane region" description="Helical" evidence="10">
    <location>
        <begin position="502"/>
        <end position="525"/>
    </location>
</feature>
<feature type="transmembrane region" description="Helical" evidence="10">
    <location>
        <begin position="537"/>
        <end position="554"/>
    </location>
</feature>
<dbReference type="GO" id="GO:0004965">
    <property type="term" value="F:G protein-coupled GABA receptor activity"/>
    <property type="evidence" value="ECO:0007669"/>
    <property type="project" value="InterPro"/>
</dbReference>
<evidence type="ECO:0000259" key="11">
    <source>
        <dbReference type="PROSITE" id="PS50259"/>
    </source>
</evidence>
<organism evidence="12 13">
    <name type="scientific">Lichtheimia ornata</name>
    <dbReference type="NCBI Taxonomy" id="688661"/>
    <lineage>
        <taxon>Eukaryota</taxon>
        <taxon>Fungi</taxon>
        <taxon>Fungi incertae sedis</taxon>
        <taxon>Mucoromycota</taxon>
        <taxon>Mucoromycotina</taxon>
        <taxon>Mucoromycetes</taxon>
        <taxon>Mucorales</taxon>
        <taxon>Lichtheimiaceae</taxon>
        <taxon>Lichtheimia</taxon>
    </lineage>
</organism>
<keyword evidence="4" id="KW-0297">G-protein coupled receptor</keyword>
<dbReference type="InterPro" id="IPR000337">
    <property type="entry name" value="GPCR_3"/>
</dbReference>
<keyword evidence="5 10" id="KW-0472">Membrane</keyword>
<dbReference type="InterPro" id="IPR001828">
    <property type="entry name" value="ANF_lig-bd_rcpt"/>
</dbReference>
<dbReference type="PROSITE" id="PS50259">
    <property type="entry name" value="G_PROTEIN_RECEP_F3_4"/>
    <property type="match status" value="1"/>
</dbReference>
<evidence type="ECO:0000256" key="7">
    <source>
        <dbReference type="ARBA" id="ARBA00023180"/>
    </source>
</evidence>
<feature type="transmembrane region" description="Helical" evidence="10">
    <location>
        <begin position="699"/>
        <end position="715"/>
    </location>
</feature>
<dbReference type="SUPFAM" id="SSF53822">
    <property type="entry name" value="Periplasmic binding protein-like I"/>
    <property type="match status" value="1"/>
</dbReference>
<dbReference type="CDD" id="cd15047">
    <property type="entry name" value="7tmC_GABA-B-like"/>
    <property type="match status" value="1"/>
</dbReference>
<dbReference type="PRINTS" id="PR01176">
    <property type="entry name" value="GABABRECEPTR"/>
</dbReference>
<evidence type="ECO:0000256" key="5">
    <source>
        <dbReference type="ARBA" id="ARBA00023136"/>
    </source>
</evidence>
<evidence type="ECO:0000313" key="12">
    <source>
        <dbReference type="EMBL" id="KAJ8660424.1"/>
    </source>
</evidence>
<evidence type="ECO:0000256" key="1">
    <source>
        <dbReference type="ARBA" id="ARBA00004141"/>
    </source>
</evidence>
<evidence type="ECO:0000256" key="3">
    <source>
        <dbReference type="ARBA" id="ARBA00022989"/>
    </source>
</evidence>
<keyword evidence="13" id="KW-1185">Reference proteome</keyword>
<name>A0AAD7XX75_9FUNG</name>
<dbReference type="GO" id="GO:0038039">
    <property type="term" value="C:G protein-coupled receptor heterodimeric complex"/>
    <property type="evidence" value="ECO:0007669"/>
    <property type="project" value="TreeGrafter"/>
</dbReference>
<dbReference type="PANTHER" id="PTHR10519">
    <property type="entry name" value="GABA-B RECEPTOR"/>
    <property type="match status" value="1"/>
</dbReference>
<evidence type="ECO:0000313" key="13">
    <source>
        <dbReference type="Proteomes" id="UP001234581"/>
    </source>
</evidence>
<dbReference type="InterPro" id="IPR017978">
    <property type="entry name" value="GPCR_3_C"/>
</dbReference>
<keyword evidence="3 10" id="KW-1133">Transmembrane helix</keyword>
<dbReference type="PANTHER" id="PTHR10519:SF20">
    <property type="entry name" value="G-PROTEIN COUPLED RECEPTOR 156-RELATED"/>
    <property type="match status" value="1"/>
</dbReference>
<dbReference type="Pfam" id="PF01094">
    <property type="entry name" value="ANF_receptor"/>
    <property type="match status" value="1"/>
</dbReference>
<dbReference type="Gene3D" id="3.40.50.2300">
    <property type="match status" value="2"/>
</dbReference>
<feature type="transmembrane region" description="Helical" evidence="10">
    <location>
        <begin position="656"/>
        <end position="679"/>
    </location>
</feature>
<keyword evidence="6" id="KW-0675">Receptor</keyword>
<dbReference type="GO" id="GO:0007214">
    <property type="term" value="P:gamma-aminobutyric acid signaling pathway"/>
    <property type="evidence" value="ECO:0007669"/>
    <property type="project" value="TreeGrafter"/>
</dbReference>
<evidence type="ECO:0000256" key="9">
    <source>
        <dbReference type="SAM" id="MobiDB-lite"/>
    </source>
</evidence>
<feature type="transmembrane region" description="Helical" evidence="10">
    <location>
        <begin position="616"/>
        <end position="636"/>
    </location>
</feature>
<proteinExistence type="predicted"/>
<keyword evidence="8" id="KW-0807">Transducer</keyword>
<dbReference type="InterPro" id="IPR028082">
    <property type="entry name" value="Peripla_BP_I"/>
</dbReference>
<feature type="transmembrane region" description="Helical" evidence="10">
    <location>
        <begin position="727"/>
        <end position="746"/>
    </location>
</feature>
<protein>
    <recommendedName>
        <fullName evidence="11">G-protein coupled receptors family 3 profile domain-containing protein</fullName>
    </recommendedName>
</protein>
<dbReference type="RefSeq" id="XP_058345337.1">
    <property type="nucleotide sequence ID" value="XM_058483948.1"/>
</dbReference>
<comment type="caution">
    <text evidence="12">The sequence shown here is derived from an EMBL/GenBank/DDBJ whole genome shotgun (WGS) entry which is preliminary data.</text>
</comment>
<dbReference type="Pfam" id="PF00003">
    <property type="entry name" value="7tm_3"/>
    <property type="match status" value="1"/>
</dbReference>
<keyword evidence="7" id="KW-0325">Glycoprotein</keyword>
<keyword evidence="2 10" id="KW-0812">Transmembrane</keyword>
<evidence type="ECO:0000256" key="8">
    <source>
        <dbReference type="ARBA" id="ARBA00023224"/>
    </source>
</evidence>
<feature type="domain" description="G-protein coupled receptors family 3 profile" evidence="11">
    <location>
        <begin position="500"/>
        <end position="758"/>
    </location>
</feature>
<sequence length="1062" mass="117216">MRKENGSTYIYPNNIQPGWTELKVGVLMPFHQQGNNYTRELTLTGTSAIRMAAEEINAKQLIPGAYITLVERDSFPKQVQGQEGITQAVFAAVSLIQEGVIGVIGDISSSWTSLSALMTSTLRIPQCSFSAAATSLSDKTQYSYFFRTIPTKLLYADAAISFLVSQGWPTLGILYTNDDSGQQLSESLVMKSKAKGIHVKAYQKFYEDGPQSDIQGPINTLMNDGIKIVFVAAEGDAQVAALTVAANLGHINNSTVWLTTGTIAQSLASATRQFNDAIQKRKESEQQQEQQQQGTTLSSTAYNVTADTSNAILYAAATAKNLEPIDFEKTYAGGLFSFESTLDLKGYPPYESFLDRWSQLDPTIYPYAGRHVLTRNEGLAYSCMMVMAYGFNQTINNSTDPTTALKSLASGKLGQYLKPNTFNTSFVGPAGPVLFDQNGDVMTGNFRVHNIQQGNQVQIGSITAGDLTLTSAPMYHDGTSTPPQGMPTRVNLNPGYGSPTSIAIGAIAAFGALVALIIMAIVILYRKREVFKAASPLFCVLELLGFTLMYTAIICYTAKRSVSDCIMIPITVHIGFTLVLSNLIAKNYRIYRIFNNVFITKTVVTDFHLLKVSGSILFIVSSLLVAWLSTSKIITIEVPLSRTTYYVQCSYQGSASSVFTTILTVVAGIQLLFATFLAIKTRTVGKRYSKYSEYRQIGISVYNIFFSALIGFVIYSVPTTDYYTRHYLTATTVLWATTFSMIVLFFPKLLLFFKKGQQYDASANAGGRRPDVSGRLRPMADRLSNPRQIGGGGGPPGAEETFTKNRELISINRMLASPNPLGSTFMPGRKNSVVPHHLSNNDSILEAHEGRMPVQVVFRYFPLLGAWDMKHVFLFPRVGYFSFYSEKSNKGEVLGYYRASVVSNKEDAYIFKVHGRGMYDVLLQVGSQQELEQWCGWFNYQNGSANNWMFQQQQSVSTNTCVTTQASNTSTADGSTMVGGSNKNFKDFNLEQQSGSSQQNLFSLEEGEESGITLDSCMNAPIVSESIAPYRTSNHFHHRHIPSREDEEFEDIGLQELPPRRR</sequence>
<evidence type="ECO:0000256" key="6">
    <source>
        <dbReference type="ARBA" id="ARBA00023170"/>
    </source>
</evidence>
<gene>
    <name evidence="12" type="ORF">O0I10_003882</name>
</gene>
<feature type="region of interest" description="Disordered" evidence="9">
    <location>
        <begin position="277"/>
        <end position="299"/>
    </location>
</feature>
<evidence type="ECO:0000256" key="10">
    <source>
        <dbReference type="SAM" id="Phobius"/>
    </source>
</evidence>
<dbReference type="Proteomes" id="UP001234581">
    <property type="component" value="Unassembled WGS sequence"/>
</dbReference>
<accession>A0AAD7XX75</accession>
<comment type="subcellular location">
    <subcellularLocation>
        <location evidence="1">Membrane</location>
        <topology evidence="1">Multi-pass membrane protein</topology>
    </subcellularLocation>
</comment>
<evidence type="ECO:0000256" key="2">
    <source>
        <dbReference type="ARBA" id="ARBA00022692"/>
    </source>
</evidence>
<dbReference type="PRINTS" id="PR00248">
    <property type="entry name" value="GPCRMGR"/>
</dbReference>
<feature type="transmembrane region" description="Helical" evidence="10">
    <location>
        <begin position="566"/>
        <end position="585"/>
    </location>
</feature>
<dbReference type="EMBL" id="JARTCD010000013">
    <property type="protein sequence ID" value="KAJ8660424.1"/>
    <property type="molecule type" value="Genomic_DNA"/>
</dbReference>
<evidence type="ECO:0000256" key="4">
    <source>
        <dbReference type="ARBA" id="ARBA00023040"/>
    </source>
</evidence>
<dbReference type="GeneID" id="83211295"/>